<dbReference type="InterPro" id="IPR015155">
    <property type="entry name" value="PFU"/>
</dbReference>
<dbReference type="Gene3D" id="3.10.20.870">
    <property type="entry name" value="PFU (PLAA family ubiquitin binding), C-terminal domain"/>
    <property type="match status" value="1"/>
</dbReference>
<evidence type="ECO:0000259" key="11">
    <source>
        <dbReference type="PROSITE" id="PS51396"/>
    </source>
</evidence>
<evidence type="ECO:0000256" key="4">
    <source>
        <dbReference type="ARBA" id="ARBA00022490"/>
    </source>
</evidence>
<dbReference type="SUPFAM" id="SSF48371">
    <property type="entry name" value="ARM repeat"/>
    <property type="match status" value="1"/>
</dbReference>
<dbReference type="GO" id="GO:0005634">
    <property type="term" value="C:nucleus"/>
    <property type="evidence" value="ECO:0007669"/>
    <property type="project" value="UniProtKB-SubCell"/>
</dbReference>
<dbReference type="InterPro" id="IPR013535">
    <property type="entry name" value="PUL_dom"/>
</dbReference>
<dbReference type="Pfam" id="PF00400">
    <property type="entry name" value="WD40"/>
    <property type="match status" value="6"/>
</dbReference>
<feature type="repeat" description="WD" evidence="8">
    <location>
        <begin position="229"/>
        <end position="263"/>
    </location>
</feature>
<dbReference type="Pfam" id="PF09070">
    <property type="entry name" value="PFU"/>
    <property type="match status" value="1"/>
</dbReference>
<name>A0ABD1FBK4_HYPHA</name>
<dbReference type="InterPro" id="IPR001680">
    <property type="entry name" value="WD40_rpt"/>
</dbReference>
<dbReference type="Gene3D" id="1.25.10.10">
    <property type="entry name" value="Leucine-rich Repeat Variant"/>
    <property type="match status" value="1"/>
</dbReference>
<evidence type="ECO:0000256" key="8">
    <source>
        <dbReference type="PROSITE-ProRule" id="PRU00221"/>
    </source>
</evidence>
<accession>A0ABD1FBK4</accession>
<proteinExistence type="inferred from homology"/>
<dbReference type="InterPro" id="IPR011989">
    <property type="entry name" value="ARM-like"/>
</dbReference>
<comment type="similarity">
    <text evidence="3">Belongs to the WD repeat PLAP family.</text>
</comment>
<keyword evidence="5 8" id="KW-0853">WD repeat</keyword>
<dbReference type="AlphaFoldDB" id="A0ABD1FBK4"/>
<dbReference type="PROSITE" id="PS51396">
    <property type="entry name" value="PUL"/>
    <property type="match status" value="1"/>
</dbReference>
<feature type="region of interest" description="Disordered" evidence="9">
    <location>
        <begin position="462"/>
        <end position="525"/>
    </location>
</feature>
<keyword evidence="13" id="KW-1185">Reference proteome</keyword>
<evidence type="ECO:0000259" key="10">
    <source>
        <dbReference type="PROSITE" id="PS51394"/>
    </source>
</evidence>
<dbReference type="Proteomes" id="UP001566132">
    <property type="component" value="Unassembled WGS sequence"/>
</dbReference>
<dbReference type="PANTHER" id="PTHR19849">
    <property type="entry name" value="PHOSPHOLIPASE A-2-ACTIVATING PROTEIN"/>
    <property type="match status" value="1"/>
</dbReference>
<keyword evidence="7" id="KW-0539">Nucleus</keyword>
<feature type="compositionally biased region" description="Polar residues" evidence="9">
    <location>
        <begin position="477"/>
        <end position="492"/>
    </location>
</feature>
<comment type="subcellular location">
    <subcellularLocation>
        <location evidence="2">Cytoplasm</location>
    </subcellularLocation>
    <subcellularLocation>
        <location evidence="1">Nucleus</location>
    </subcellularLocation>
</comment>
<comment type="caution">
    <text evidence="12">The sequence shown here is derived from an EMBL/GenBank/DDBJ whole genome shotgun (WGS) entry which is preliminary data.</text>
</comment>
<evidence type="ECO:0000256" key="7">
    <source>
        <dbReference type="ARBA" id="ARBA00023242"/>
    </source>
</evidence>
<evidence type="ECO:0000256" key="3">
    <source>
        <dbReference type="ARBA" id="ARBA00008495"/>
    </source>
</evidence>
<keyword evidence="6" id="KW-0677">Repeat</keyword>
<feature type="compositionally biased region" description="Low complexity" evidence="9">
    <location>
        <begin position="504"/>
        <end position="519"/>
    </location>
</feature>
<dbReference type="PROSITE" id="PS50082">
    <property type="entry name" value="WD_REPEATS_2"/>
    <property type="match status" value="3"/>
</dbReference>
<dbReference type="EMBL" id="JBDJPC010000002">
    <property type="protein sequence ID" value="KAL1514055.1"/>
    <property type="molecule type" value="Genomic_DNA"/>
</dbReference>
<dbReference type="CDD" id="cd00200">
    <property type="entry name" value="WD40"/>
    <property type="match status" value="1"/>
</dbReference>
<dbReference type="InterPro" id="IPR036322">
    <property type="entry name" value="WD40_repeat_dom_sf"/>
</dbReference>
<evidence type="ECO:0000256" key="2">
    <source>
        <dbReference type="ARBA" id="ARBA00004496"/>
    </source>
</evidence>
<evidence type="ECO:0000313" key="12">
    <source>
        <dbReference type="EMBL" id="KAL1514055.1"/>
    </source>
</evidence>
<sequence>MPRDPFKLSQSLYGHSLDVRAVTTNSYNNILSGSRDQTAKLWIYDIKSRTYEERQCFRGHKSFIQCVIYLNSNTVFPKGLIITGGNDSLIQIFEPDDSKPIFTIKEHSDTVCCLNKTEEQNSFLVGSWDKTAKYFKITDGHPHCVTTFIGHDAAIWSVLQLRNGQVVTASADNSIRQWELDGKHIRTLVGHTECVRSLIDINESSYFVSVGNDASLRFWTYAGENIRTLYGHTSYIYQIVRCPTYGPTCFVTCGEDMTLRIWEDFENTFTITLPAQSVWSVACLMNGDIVAGSSDGVVRVFTREESRYADETTLQKFDEDVANYIKQQSQNIGSVKSSDLPGPEGLYEPGRSSGQTKMIREDGKVIAYKWVSDGDNSHWDKIGEVMGGTDKDSSGKTIFEGKAYDFVFNVDVEDGKPPLKLAYNKGDDVYQTANNFLIKNMLPPDYLEQIVDYILKNSQEKFTPPSQQYEDPFTGGNRYTPSYDNNARSTEMNVDPFTGGNSYTTSSSKPSTSTKPPTSGGDPFTSGSSYSTAYFPVTSYRTFDTGDPKIIVGKIKEFNENLSHDKLPAEDLDKLIKLCSEPADSPEVYEMLFTLLNWPENIIFPVLDVIRMTLRDQTNNEIIVSFNNGEIIEKLKKYININCGVMNNTIVALRAICNLVCHEAGENLLFKHRFDIIEHLTTLLNLNTNAQIAMSTVLFNLTLLIVKKRDDLGFSVLAQILPDGIMKLSDPESHFRIYVALGTLLVNLDPQKPEILDGILRYGPFLKTLELHGSNSNNDLENKRRNCARQLIPLL</sequence>
<dbReference type="Pfam" id="PF08324">
    <property type="entry name" value="PUL"/>
    <property type="match status" value="1"/>
</dbReference>
<dbReference type="SMART" id="SM00320">
    <property type="entry name" value="WD40"/>
    <property type="match status" value="7"/>
</dbReference>
<dbReference type="Gene3D" id="2.130.10.10">
    <property type="entry name" value="YVTN repeat-like/Quinoprotein amine dehydrogenase"/>
    <property type="match status" value="1"/>
</dbReference>
<dbReference type="InterPro" id="IPR016024">
    <property type="entry name" value="ARM-type_fold"/>
</dbReference>
<dbReference type="PROSITE" id="PS51394">
    <property type="entry name" value="PFU"/>
    <property type="match status" value="1"/>
</dbReference>
<dbReference type="InterPro" id="IPR015943">
    <property type="entry name" value="WD40/YVTN_repeat-like_dom_sf"/>
</dbReference>
<feature type="domain" description="PFU" evidence="10">
    <location>
        <begin position="371"/>
        <end position="468"/>
    </location>
</feature>
<dbReference type="PANTHER" id="PTHR19849:SF0">
    <property type="entry name" value="PHOSPHOLIPASE A-2-ACTIVATING PROTEIN"/>
    <property type="match status" value="1"/>
</dbReference>
<keyword evidence="4" id="KW-0963">Cytoplasm</keyword>
<gene>
    <name evidence="12" type="ORF">ABEB36_003380</name>
</gene>
<organism evidence="12 13">
    <name type="scientific">Hypothenemus hampei</name>
    <name type="common">Coffee berry borer</name>
    <dbReference type="NCBI Taxonomy" id="57062"/>
    <lineage>
        <taxon>Eukaryota</taxon>
        <taxon>Metazoa</taxon>
        <taxon>Ecdysozoa</taxon>
        <taxon>Arthropoda</taxon>
        <taxon>Hexapoda</taxon>
        <taxon>Insecta</taxon>
        <taxon>Pterygota</taxon>
        <taxon>Neoptera</taxon>
        <taxon>Endopterygota</taxon>
        <taxon>Coleoptera</taxon>
        <taxon>Polyphaga</taxon>
        <taxon>Cucujiformia</taxon>
        <taxon>Curculionidae</taxon>
        <taxon>Scolytinae</taxon>
        <taxon>Hypothenemus</taxon>
    </lineage>
</organism>
<feature type="domain" description="PUL" evidence="11">
    <location>
        <begin position="533"/>
        <end position="794"/>
    </location>
</feature>
<evidence type="ECO:0000256" key="5">
    <source>
        <dbReference type="ARBA" id="ARBA00022574"/>
    </source>
</evidence>
<evidence type="ECO:0000313" key="13">
    <source>
        <dbReference type="Proteomes" id="UP001566132"/>
    </source>
</evidence>
<reference evidence="12 13" key="1">
    <citation type="submission" date="2024-05" db="EMBL/GenBank/DDBJ databases">
        <title>Genetic variation in Jamaican populations of the coffee berry borer (Hypothenemus hampei).</title>
        <authorList>
            <person name="Errbii M."/>
            <person name="Myrie A."/>
        </authorList>
    </citation>
    <scope>NUCLEOTIDE SEQUENCE [LARGE SCALE GENOMIC DNA]</scope>
    <source>
        <strain evidence="12">JA-Hopewell-2020-01-JO</strain>
        <tissue evidence="12">Whole body</tissue>
    </source>
</reference>
<dbReference type="GO" id="GO:0005737">
    <property type="term" value="C:cytoplasm"/>
    <property type="evidence" value="ECO:0007669"/>
    <property type="project" value="UniProtKB-SubCell"/>
</dbReference>
<evidence type="ECO:0008006" key="14">
    <source>
        <dbReference type="Google" id="ProtNLM"/>
    </source>
</evidence>
<evidence type="ECO:0000256" key="1">
    <source>
        <dbReference type="ARBA" id="ARBA00004123"/>
    </source>
</evidence>
<protein>
    <recommendedName>
        <fullName evidence="14">Phospholipase A-2-activating protein</fullName>
    </recommendedName>
</protein>
<feature type="region of interest" description="Disordered" evidence="9">
    <location>
        <begin position="333"/>
        <end position="354"/>
    </location>
</feature>
<dbReference type="FunFam" id="2.130.10.10:FF:000175">
    <property type="entry name" value="Phospholipase A-2-activating protein"/>
    <property type="match status" value="1"/>
</dbReference>
<evidence type="ECO:0000256" key="6">
    <source>
        <dbReference type="ARBA" id="ARBA00022737"/>
    </source>
</evidence>
<feature type="repeat" description="WD" evidence="8">
    <location>
        <begin position="188"/>
        <end position="219"/>
    </location>
</feature>
<feature type="repeat" description="WD" evidence="8">
    <location>
        <begin position="12"/>
        <end position="42"/>
    </location>
</feature>
<evidence type="ECO:0000256" key="9">
    <source>
        <dbReference type="SAM" id="MobiDB-lite"/>
    </source>
</evidence>
<dbReference type="SUPFAM" id="SSF50978">
    <property type="entry name" value="WD40 repeat-like"/>
    <property type="match status" value="1"/>
</dbReference>
<dbReference type="InterPro" id="IPR038122">
    <property type="entry name" value="PFU_sf"/>
</dbReference>